<dbReference type="STRING" id="1678840.ATC1_1172"/>
<name>A0A0K8P939_9CHLR</name>
<keyword evidence="2" id="KW-1185">Reference proteome</keyword>
<evidence type="ECO:0000313" key="2">
    <source>
        <dbReference type="Proteomes" id="UP000053370"/>
    </source>
</evidence>
<dbReference type="EMBL" id="DF968179">
    <property type="protein sequence ID" value="GAP39153.1"/>
    <property type="molecule type" value="Genomic_DNA"/>
</dbReference>
<dbReference type="RefSeq" id="WP_062276919.1">
    <property type="nucleotide sequence ID" value="NZ_DF968179.1"/>
</dbReference>
<gene>
    <name evidence="1" type="ORF">ATC1_1172</name>
</gene>
<sequence>MIKVRLFRIYDLTFFLDKKSKIICLINRVRYTGCQLSLINCLLDYFGLTSLEISAVCYTSPAEYYWGGLASLERRGTTSWINWLIASEKADNLNLPLLLDFLVTAAGNEQMKYLAAVVDENQWFCSSFRLNGFSIYSRQCVWHLCASSIPTDEHWTSELIEPFNECDLFLQSQIPPLIRQIGNNWSNNQVYILRKNNQIILCAKIELFKKQVYIEPVFHPEAENPGNLLVQLASWVCQSPEIEIRVAIPGFQAWLTESLLSEGFQIEMKQIIYVKNLTVKVTDEVMSFAFDQKKLQPIGPHQYHAIEKK</sequence>
<organism evidence="1">
    <name type="scientific">Flexilinea flocculi</name>
    <dbReference type="NCBI Taxonomy" id="1678840"/>
    <lineage>
        <taxon>Bacteria</taxon>
        <taxon>Bacillati</taxon>
        <taxon>Chloroflexota</taxon>
        <taxon>Anaerolineae</taxon>
        <taxon>Anaerolineales</taxon>
        <taxon>Anaerolineaceae</taxon>
        <taxon>Flexilinea</taxon>
    </lineage>
</organism>
<dbReference type="Proteomes" id="UP000053370">
    <property type="component" value="Unassembled WGS sequence"/>
</dbReference>
<proteinExistence type="predicted"/>
<dbReference type="OrthoDB" id="158242at2"/>
<dbReference type="AlphaFoldDB" id="A0A0K8P939"/>
<accession>A0A0K8P939</accession>
<protein>
    <submittedName>
        <fullName evidence="1">Uncharacterized protein</fullName>
    </submittedName>
</protein>
<evidence type="ECO:0000313" key="1">
    <source>
        <dbReference type="EMBL" id="GAP39153.1"/>
    </source>
</evidence>
<reference evidence="1" key="1">
    <citation type="journal article" date="2015" name="Genome Announc.">
        <title>Draft Genome Sequence of Anaerolineae Strain TC1, a Novel Isolate from a Methanogenic Wastewater Treatment System.</title>
        <authorList>
            <person name="Matsuura N."/>
            <person name="Tourlousse D.M."/>
            <person name="Sun L."/>
            <person name="Toyonaga M."/>
            <person name="Kuroda K."/>
            <person name="Ohashi A."/>
            <person name="Cruz R."/>
            <person name="Yamaguchi T."/>
            <person name="Sekiguchi Y."/>
        </authorList>
    </citation>
    <scope>NUCLEOTIDE SEQUENCE [LARGE SCALE GENOMIC DNA]</scope>
    <source>
        <strain evidence="1">TC1</strain>
    </source>
</reference>